<dbReference type="RefSeq" id="WP_134488909.1">
    <property type="nucleotide sequence ID" value="NZ_CP139089.1"/>
</dbReference>
<accession>A0A4U8YXV0</accession>
<proteinExistence type="predicted"/>
<evidence type="ECO:0000313" key="1">
    <source>
        <dbReference type="EMBL" id="VFU08801.1"/>
    </source>
</evidence>
<name>A0A4U8YXV0_METTU</name>
<gene>
    <name evidence="1" type="ORF">MTUNDRAET4_1908</name>
</gene>
<sequence>MKIYVGKYVKAVAFENRRVCLKKTTFGWLEEPDNVDALRRAASIKKPASGANIYTPLPAAAAVGRRRAGQKLKQIFP</sequence>
<reference evidence="1 2" key="1">
    <citation type="submission" date="2019-03" db="EMBL/GenBank/DDBJ databases">
        <authorList>
            <person name="Kox A.R. M."/>
        </authorList>
    </citation>
    <scope>NUCLEOTIDE SEQUENCE [LARGE SCALE GENOMIC DNA]</scope>
    <source>
        <strain evidence="1">MTUNDRAET4 annotated genome</strain>
    </source>
</reference>
<organism evidence="1 2">
    <name type="scientific">Methylocella tundrae</name>
    <dbReference type="NCBI Taxonomy" id="227605"/>
    <lineage>
        <taxon>Bacteria</taxon>
        <taxon>Pseudomonadati</taxon>
        <taxon>Pseudomonadota</taxon>
        <taxon>Alphaproteobacteria</taxon>
        <taxon>Hyphomicrobiales</taxon>
        <taxon>Beijerinckiaceae</taxon>
        <taxon>Methylocella</taxon>
    </lineage>
</organism>
<dbReference type="KEGG" id="mtun:MTUNDRAET4_1908"/>
<dbReference type="EMBL" id="LR536450">
    <property type="protein sequence ID" value="VFU08801.1"/>
    <property type="molecule type" value="Genomic_DNA"/>
</dbReference>
<evidence type="ECO:0000313" key="2">
    <source>
        <dbReference type="Proteomes" id="UP000294360"/>
    </source>
</evidence>
<protein>
    <submittedName>
        <fullName evidence="1">Uncharacterized protein</fullName>
    </submittedName>
</protein>
<dbReference type="AlphaFoldDB" id="A0A4U8YXV0"/>
<dbReference type="Proteomes" id="UP000294360">
    <property type="component" value="Chromosome"/>
</dbReference>